<evidence type="ECO:0000313" key="2">
    <source>
        <dbReference type="Proteomes" id="UP001186974"/>
    </source>
</evidence>
<comment type="caution">
    <text evidence="1">The sequence shown here is derived from an EMBL/GenBank/DDBJ whole genome shotgun (WGS) entry which is preliminary data.</text>
</comment>
<name>A0ACC3D424_9PEZI</name>
<organism evidence="1 2">
    <name type="scientific">Coniosporium uncinatum</name>
    <dbReference type="NCBI Taxonomy" id="93489"/>
    <lineage>
        <taxon>Eukaryota</taxon>
        <taxon>Fungi</taxon>
        <taxon>Dikarya</taxon>
        <taxon>Ascomycota</taxon>
        <taxon>Pezizomycotina</taxon>
        <taxon>Dothideomycetes</taxon>
        <taxon>Dothideomycetes incertae sedis</taxon>
        <taxon>Coniosporium</taxon>
    </lineage>
</organism>
<dbReference type="Proteomes" id="UP001186974">
    <property type="component" value="Unassembled WGS sequence"/>
</dbReference>
<accession>A0ACC3D424</accession>
<proteinExistence type="predicted"/>
<gene>
    <name evidence="1" type="ORF">LTS18_006380</name>
</gene>
<dbReference type="EMBL" id="JAWDJW010007876">
    <property type="protein sequence ID" value="KAK3061381.1"/>
    <property type="molecule type" value="Genomic_DNA"/>
</dbReference>
<sequence>MIAAGVGVGVTIIALGGYKIIKKIKAKKELEGDGQGTGVDDELHELDRIEMWRRGIAEAEAESITDGGVGTGTGTSVEGEFVTPMAGRRLLEEGTIKPGDLVETKLAAQAEKDRLKRAKTERKRAEKAGEKEKEKEKAERERVKRSTSSSARSSSEKGEKAEKPKKKEPSGLKMLFKTKAEAA</sequence>
<evidence type="ECO:0000313" key="1">
    <source>
        <dbReference type="EMBL" id="KAK3061381.1"/>
    </source>
</evidence>
<keyword evidence="2" id="KW-1185">Reference proteome</keyword>
<reference evidence="1" key="1">
    <citation type="submission" date="2024-09" db="EMBL/GenBank/DDBJ databases">
        <title>Black Yeasts Isolated from many extreme environments.</title>
        <authorList>
            <person name="Coleine C."/>
            <person name="Stajich J.E."/>
            <person name="Selbmann L."/>
        </authorList>
    </citation>
    <scope>NUCLEOTIDE SEQUENCE</scope>
    <source>
        <strain evidence="1">CCFEE 5737</strain>
    </source>
</reference>
<protein>
    <submittedName>
        <fullName evidence="1">Uncharacterized protein</fullName>
    </submittedName>
</protein>